<dbReference type="EMBL" id="BK032853">
    <property type="protein sequence ID" value="DAF64212.1"/>
    <property type="molecule type" value="Genomic_DNA"/>
</dbReference>
<organism evidence="1">
    <name type="scientific">Siphoviridae sp. ctKgQ2</name>
    <dbReference type="NCBI Taxonomy" id="2827842"/>
    <lineage>
        <taxon>Viruses</taxon>
        <taxon>Duplodnaviria</taxon>
        <taxon>Heunggongvirae</taxon>
        <taxon>Uroviricota</taxon>
        <taxon>Caudoviricetes</taxon>
    </lineage>
</organism>
<proteinExistence type="predicted"/>
<sequence length="31" mass="3690">MIKNKPPYVARTKKIDALSSRKKIPFRKFVK</sequence>
<reference evidence="1" key="1">
    <citation type="journal article" date="2021" name="Proc. Natl. Acad. Sci. U.S.A.">
        <title>A Catalog of Tens of Thousands of Viruses from Human Metagenomes Reveals Hidden Associations with Chronic Diseases.</title>
        <authorList>
            <person name="Tisza M.J."/>
            <person name="Buck C.B."/>
        </authorList>
    </citation>
    <scope>NUCLEOTIDE SEQUENCE</scope>
    <source>
        <strain evidence="1">CtKgQ2</strain>
    </source>
</reference>
<evidence type="ECO:0000313" key="1">
    <source>
        <dbReference type="EMBL" id="DAF64212.1"/>
    </source>
</evidence>
<accession>A0A8S5TLL9</accession>
<name>A0A8S5TLL9_9CAUD</name>
<protein>
    <submittedName>
        <fullName evidence="1">Uncharacterized protein</fullName>
    </submittedName>
</protein>